<evidence type="ECO:0000313" key="3">
    <source>
        <dbReference type="Proteomes" id="UP001333102"/>
    </source>
</evidence>
<evidence type="ECO:0008006" key="4">
    <source>
        <dbReference type="Google" id="ProtNLM"/>
    </source>
</evidence>
<dbReference type="InterPro" id="IPR050166">
    <property type="entry name" value="ABC_transporter_ATP-bind"/>
</dbReference>
<reference evidence="3" key="1">
    <citation type="submission" date="2023-12" db="EMBL/GenBank/DDBJ databases">
        <title>Novel isolates from deep terrestrial aquifers shed light on the physiology and ecology of the class Limnochordia.</title>
        <authorList>
            <person name="Karnachuk O.V."/>
            <person name="Lukina A.P."/>
            <person name="Avakyan M.R."/>
            <person name="Kadnikov V."/>
            <person name="Begmatov S."/>
            <person name="Beletsky A.V."/>
            <person name="Mardanov A.V."/>
            <person name="Ravin N.V."/>
        </authorList>
    </citation>
    <scope>NUCLEOTIDE SEQUENCE [LARGE SCALE GENOMIC DNA]</scope>
    <source>
        <strain evidence="3">LN</strain>
    </source>
</reference>
<dbReference type="SUPFAM" id="SSF52540">
    <property type="entry name" value="P-loop containing nucleoside triphosphate hydrolases"/>
    <property type="match status" value="1"/>
</dbReference>
<name>A0ABZ1BSR7_9FIRM</name>
<sequence>MLDIQGVCMSFPAPEGGALEVLRDIHLGVSQGEFVLFVTHQIDEAVYLSDRVVVLSARPGAIKAIVDVPLPRPRALGIKRSEPFGRLVDEIWGLIEEEVRRAMRLAAS</sequence>
<evidence type="ECO:0000313" key="2">
    <source>
        <dbReference type="EMBL" id="WRP15571.1"/>
    </source>
</evidence>
<protein>
    <recommendedName>
        <fullName evidence="4">NitT/TauT family transport system ATP-binding protein</fullName>
    </recommendedName>
</protein>
<evidence type="ECO:0000256" key="1">
    <source>
        <dbReference type="ARBA" id="ARBA00022448"/>
    </source>
</evidence>
<organism evidence="2 3">
    <name type="scientific">Geochorda subterranea</name>
    <dbReference type="NCBI Taxonomy" id="3109564"/>
    <lineage>
        <taxon>Bacteria</taxon>
        <taxon>Bacillati</taxon>
        <taxon>Bacillota</taxon>
        <taxon>Limnochordia</taxon>
        <taxon>Limnochordales</taxon>
        <taxon>Geochordaceae</taxon>
        <taxon>Geochorda</taxon>
    </lineage>
</organism>
<gene>
    <name evidence="2" type="ORF">VLY81_05260</name>
</gene>
<proteinExistence type="predicted"/>
<accession>A0ABZ1BSR7</accession>
<dbReference type="PANTHER" id="PTHR42788:SF13">
    <property type="entry name" value="ALIPHATIC SULFONATES IMPORT ATP-BINDING PROTEIN SSUB"/>
    <property type="match status" value="1"/>
</dbReference>
<keyword evidence="1" id="KW-0813">Transport</keyword>
<dbReference type="RefSeq" id="WP_324669977.1">
    <property type="nucleotide sequence ID" value="NZ_CP141614.1"/>
</dbReference>
<dbReference type="InterPro" id="IPR027417">
    <property type="entry name" value="P-loop_NTPase"/>
</dbReference>
<keyword evidence="3" id="KW-1185">Reference proteome</keyword>
<dbReference type="Proteomes" id="UP001333102">
    <property type="component" value="Chromosome"/>
</dbReference>
<dbReference type="PANTHER" id="PTHR42788">
    <property type="entry name" value="TAURINE IMPORT ATP-BINDING PROTEIN-RELATED"/>
    <property type="match status" value="1"/>
</dbReference>
<dbReference type="EMBL" id="CP141614">
    <property type="protein sequence ID" value="WRP15571.1"/>
    <property type="molecule type" value="Genomic_DNA"/>
</dbReference>